<dbReference type="AlphaFoldDB" id="A0A1G9QQA9"/>
<organism evidence="3 4">
    <name type="scientific">Romboutsia lituseburensis DSM 797</name>
    <dbReference type="NCBI Taxonomy" id="1121325"/>
    <lineage>
        <taxon>Bacteria</taxon>
        <taxon>Bacillati</taxon>
        <taxon>Bacillota</taxon>
        <taxon>Clostridia</taxon>
        <taxon>Peptostreptococcales</taxon>
        <taxon>Peptostreptococcaceae</taxon>
        <taxon>Romboutsia</taxon>
    </lineage>
</organism>
<dbReference type="Pfam" id="PF04122">
    <property type="entry name" value="CW_binding_2"/>
    <property type="match status" value="3"/>
</dbReference>
<dbReference type="Proteomes" id="UP000199068">
    <property type="component" value="Unassembled WGS sequence"/>
</dbReference>
<evidence type="ECO:0000313" key="3">
    <source>
        <dbReference type="EMBL" id="SDM13232.1"/>
    </source>
</evidence>
<evidence type="ECO:0000313" key="4">
    <source>
        <dbReference type="Proteomes" id="UP000199068"/>
    </source>
</evidence>
<feature type="domain" description="Cell wall binding protein Cwp8" evidence="2">
    <location>
        <begin position="122"/>
        <end position="189"/>
    </location>
</feature>
<dbReference type="PANTHER" id="PTHR30032:SF8">
    <property type="entry name" value="GERMINATION-SPECIFIC N-ACETYLMURAMOYL-L-ALANINE AMIDASE"/>
    <property type="match status" value="1"/>
</dbReference>
<dbReference type="STRING" id="1121325.SAMN04515677_105322"/>
<protein>
    <submittedName>
        <fullName evidence="3">Putative cell wall binding repeat 2</fullName>
    </submittedName>
</protein>
<dbReference type="InterPro" id="IPR053808">
    <property type="entry name" value="Cwp8_D2"/>
</dbReference>
<dbReference type="EMBL" id="FNGW01000005">
    <property type="protein sequence ID" value="SDM13232.1"/>
    <property type="molecule type" value="Genomic_DNA"/>
</dbReference>
<name>A0A1G9QQA9_9FIRM</name>
<evidence type="ECO:0000256" key="1">
    <source>
        <dbReference type="SAM" id="SignalP"/>
    </source>
</evidence>
<keyword evidence="4" id="KW-1185">Reference proteome</keyword>
<proteinExistence type="predicted"/>
<feature type="chain" id="PRO_5011672993" evidence="1">
    <location>
        <begin position="25"/>
        <end position="606"/>
    </location>
</feature>
<reference evidence="3 4" key="1">
    <citation type="submission" date="2016-10" db="EMBL/GenBank/DDBJ databases">
        <authorList>
            <person name="de Groot N.N."/>
        </authorList>
    </citation>
    <scope>NUCLEOTIDE SEQUENCE [LARGE SCALE GENOMIC DNA]</scope>
    <source>
        <strain evidence="3 4">DSM 797</strain>
    </source>
</reference>
<accession>A0A1G9QQA9</accession>
<evidence type="ECO:0000259" key="2">
    <source>
        <dbReference type="Pfam" id="PF22093"/>
    </source>
</evidence>
<dbReference type="InterPro" id="IPR007253">
    <property type="entry name" value="Cell_wall-bd_2"/>
</dbReference>
<keyword evidence="1" id="KW-0732">Signal</keyword>
<dbReference type="Pfam" id="PF22093">
    <property type="entry name" value="Cwp8_D2"/>
    <property type="match status" value="1"/>
</dbReference>
<gene>
    <name evidence="3" type="ORF">SAMN04515677_105322</name>
</gene>
<dbReference type="Gene3D" id="3.40.50.12090">
    <property type="match status" value="2"/>
</dbReference>
<dbReference type="PANTHER" id="PTHR30032">
    <property type="entry name" value="N-ACETYLMURAMOYL-L-ALANINE AMIDASE-RELATED"/>
    <property type="match status" value="1"/>
</dbReference>
<sequence>MKKKNMAILMAGVTVATTVAPAFANGENATNQKETSIINAANAEKLVKEIEKALNVKYQETKAGAELGTCAYDIQLDGAELKSHITLENEIKELKNGESVKVTIQDKGHQVIANKVVDYKIEKYETVSEILDAVKLNVELTAKQLPNNIVEVKKGEDIIATVTVGDDKLDFTKIVTDNEGKATGFETNYTKIEAGKINEIIVRNSTELEATDLVNGYFLTAKGNELAERLLKEETAGKTIEIIDNNEDLGFAGSFDIAIKEADKVVEIIGISSHNPSAVNATKVLLQDKLNNTSRVDLMAGEDRYKTAVEISKATFSGSTTASSIVFVGKDAIVDGLAAAPLAAQENAPILLANGKELTKETEEEMLRLLGDDLKSKTIYLVGGTTKIAPELEEKLNKLGVKAVERIAGEDRYETSLAIAKKLDTTQNTTNKAFVVGGAGEADAMSISAKAAELNAPIIVTNKEKLTDEAAKFLTGKELEIIGGVNSVTESLEAKLQTIDNDKTVVRLAGETRKDTNAKVINAYYQDATEVFVAKDGNAALIDALAAAPLAGKQNAPIVLSTNGLSTMQETAVENKLTKVEKITQVGNGISSIVIEKIVELVGLFK</sequence>
<dbReference type="RefSeq" id="WP_242872426.1">
    <property type="nucleotide sequence ID" value="NZ_FNGW01000005.1"/>
</dbReference>
<feature type="signal peptide" evidence="1">
    <location>
        <begin position="1"/>
        <end position="24"/>
    </location>
</feature>
<dbReference type="InterPro" id="IPR051922">
    <property type="entry name" value="Bact_Sporulation_Assoc"/>
</dbReference>